<evidence type="ECO:0000313" key="1">
    <source>
        <dbReference type="EMBL" id="GFE53227.1"/>
    </source>
</evidence>
<protein>
    <submittedName>
        <fullName evidence="1">Transcriptional regulator, putative</fullName>
    </submittedName>
</protein>
<sequence length="114" mass="12455">MTPPHCIPFFLYSAANAAAGPVPIDLPKKMIDFGSTPSDIRKLNVALTRQFINSPFATGTSGRTPYPGYSTARMDTLSSWLISRNSGFTCPISHELPDVECSKLRGDTYRVDIS</sequence>
<proteinExistence type="predicted"/>
<reference evidence="1" key="1">
    <citation type="submission" date="2019-12" db="EMBL/GenBank/DDBJ databases">
        <title>Genome sequence of Babesia ovis.</title>
        <authorList>
            <person name="Yamagishi J."/>
            <person name="Sevinc F."/>
            <person name="Xuan X."/>
        </authorList>
    </citation>
    <scope>NUCLEOTIDE SEQUENCE</scope>
    <source>
        <strain evidence="1">Selcuk</strain>
    </source>
</reference>
<gene>
    <name evidence="1" type="ORF">BaOVIS_006310</name>
</gene>
<evidence type="ECO:0000313" key="2">
    <source>
        <dbReference type="Proteomes" id="UP001057455"/>
    </source>
</evidence>
<dbReference type="Proteomes" id="UP001057455">
    <property type="component" value="Unassembled WGS sequence"/>
</dbReference>
<keyword evidence="2" id="KW-1185">Reference proteome</keyword>
<dbReference type="AlphaFoldDB" id="A0A9W5T8N9"/>
<organism evidence="1 2">
    <name type="scientific">Babesia ovis</name>
    <dbReference type="NCBI Taxonomy" id="5869"/>
    <lineage>
        <taxon>Eukaryota</taxon>
        <taxon>Sar</taxon>
        <taxon>Alveolata</taxon>
        <taxon>Apicomplexa</taxon>
        <taxon>Aconoidasida</taxon>
        <taxon>Piroplasmida</taxon>
        <taxon>Babesiidae</taxon>
        <taxon>Babesia</taxon>
    </lineage>
</organism>
<dbReference type="EMBL" id="BLIY01000006">
    <property type="protein sequence ID" value="GFE53227.1"/>
    <property type="molecule type" value="Genomic_DNA"/>
</dbReference>
<name>A0A9W5T8N9_BABOV</name>
<accession>A0A9W5T8N9</accession>
<comment type="caution">
    <text evidence="1">The sequence shown here is derived from an EMBL/GenBank/DDBJ whole genome shotgun (WGS) entry which is preliminary data.</text>
</comment>